<dbReference type="AlphaFoldDB" id="A0A2S5B5T5"/>
<feature type="signal peptide" evidence="2">
    <location>
        <begin position="1"/>
        <end position="21"/>
    </location>
</feature>
<dbReference type="InterPro" id="IPR053216">
    <property type="entry name" value="Appressorial_penetr-assoc"/>
</dbReference>
<keyword evidence="4" id="KW-1185">Reference proteome</keyword>
<name>A0A2S5B5T5_9BASI</name>
<dbReference type="PANTHER" id="PTHR34587">
    <property type="entry name" value="VWFA DOMAIN-CONTAINING PROTEIN"/>
    <property type="match status" value="1"/>
</dbReference>
<proteinExistence type="predicted"/>
<evidence type="ECO:0000256" key="1">
    <source>
        <dbReference type="SAM" id="MobiDB-lite"/>
    </source>
</evidence>
<feature type="compositionally biased region" description="Polar residues" evidence="1">
    <location>
        <begin position="85"/>
        <end position="105"/>
    </location>
</feature>
<dbReference type="STRING" id="741276.A0A2S5B5T5"/>
<sequence length="427" mass="43334">MRFSFSFAAALAAAATSLAGAASPQGDSADFGASLKSHDSIGVSSSQDDSSILEARSPRRGRFQGFAQNFRQIQDPNLAPGNAFGQGQNSGPQGVGQESVNGTSGLPNGIIDFNDPQKNLFLDPSQIATGLASDGTAGGAFTPSLTSTNNFINFCLTRNDLPLTNGNQVKTGSCNAVPMGIIAAQTVMPSSKFVNPKNLDTIAPDTTFTIQMAISNLQTGNFVNAQANYYSAPQQTNAQGQIIGHSHVVIEQIDSLTTTTVSDPTKFAFFKGLNDPAANGILSATVTGGLPAGVYKHLGTDRTSPGDSINAASNHQPALVGVAQHGSLDDAVYFTVSANGNANAAGTAASAVASASTGGGGNGSAAAASSAAASSAASAAQTGQAQAAGRSRQAFARSLPDAYSLRAISRERRLEKTLAALVEAERA</sequence>
<accession>A0A2S5B5T5</accession>
<dbReference type="PANTHER" id="PTHR34587:SF2">
    <property type="entry name" value="G-PROTEIN COUPLED RECEPTORS FAMILY 1 PROFILE DOMAIN-CONTAINING PROTEIN"/>
    <property type="match status" value="1"/>
</dbReference>
<keyword evidence="2" id="KW-0732">Signal</keyword>
<evidence type="ECO:0000313" key="3">
    <source>
        <dbReference type="EMBL" id="POY72139.1"/>
    </source>
</evidence>
<dbReference type="Proteomes" id="UP000237144">
    <property type="component" value="Unassembled WGS sequence"/>
</dbReference>
<protein>
    <submittedName>
        <fullName evidence="3">Uncharacterized protein</fullName>
    </submittedName>
</protein>
<reference evidence="3 4" key="1">
    <citation type="journal article" date="2018" name="Front. Microbiol.">
        <title>Prospects for Fungal Bioremediation of Acidic Radioactive Waste Sites: Characterization and Genome Sequence of Rhodotorula taiwanensis MD1149.</title>
        <authorList>
            <person name="Tkavc R."/>
            <person name="Matrosova V.Y."/>
            <person name="Grichenko O.E."/>
            <person name="Gostincar C."/>
            <person name="Volpe R.P."/>
            <person name="Klimenkova P."/>
            <person name="Gaidamakova E.K."/>
            <person name="Zhou C.E."/>
            <person name="Stewart B.J."/>
            <person name="Lyman M.G."/>
            <person name="Malfatti S.A."/>
            <person name="Rubinfeld B."/>
            <person name="Courtot M."/>
            <person name="Singh J."/>
            <person name="Dalgard C.L."/>
            <person name="Hamilton T."/>
            <person name="Frey K.G."/>
            <person name="Gunde-Cimerman N."/>
            <person name="Dugan L."/>
            <person name="Daly M.J."/>
        </authorList>
    </citation>
    <scope>NUCLEOTIDE SEQUENCE [LARGE SCALE GENOMIC DNA]</scope>
    <source>
        <strain evidence="3 4">MD1149</strain>
    </source>
</reference>
<comment type="caution">
    <text evidence="3">The sequence shown here is derived from an EMBL/GenBank/DDBJ whole genome shotgun (WGS) entry which is preliminary data.</text>
</comment>
<evidence type="ECO:0000256" key="2">
    <source>
        <dbReference type="SAM" id="SignalP"/>
    </source>
</evidence>
<dbReference type="EMBL" id="PJQD01000058">
    <property type="protein sequence ID" value="POY72139.1"/>
    <property type="molecule type" value="Genomic_DNA"/>
</dbReference>
<organism evidence="3 4">
    <name type="scientific">Rhodotorula taiwanensis</name>
    <dbReference type="NCBI Taxonomy" id="741276"/>
    <lineage>
        <taxon>Eukaryota</taxon>
        <taxon>Fungi</taxon>
        <taxon>Dikarya</taxon>
        <taxon>Basidiomycota</taxon>
        <taxon>Pucciniomycotina</taxon>
        <taxon>Microbotryomycetes</taxon>
        <taxon>Sporidiobolales</taxon>
        <taxon>Sporidiobolaceae</taxon>
        <taxon>Rhodotorula</taxon>
    </lineage>
</organism>
<feature type="region of interest" description="Disordered" evidence="1">
    <location>
        <begin position="75"/>
        <end position="105"/>
    </location>
</feature>
<gene>
    <name evidence="3" type="ORF">BMF94_4872</name>
</gene>
<feature type="chain" id="PRO_5015391566" evidence="2">
    <location>
        <begin position="22"/>
        <end position="427"/>
    </location>
</feature>
<dbReference type="OrthoDB" id="2336871at2759"/>
<evidence type="ECO:0000313" key="4">
    <source>
        <dbReference type="Proteomes" id="UP000237144"/>
    </source>
</evidence>